<organism evidence="7 8">
    <name type="scientific">Nitrospirillum viridazoti CBAmc</name>
    <dbReference type="NCBI Taxonomy" id="1441467"/>
    <lineage>
        <taxon>Bacteria</taxon>
        <taxon>Pseudomonadati</taxon>
        <taxon>Pseudomonadota</taxon>
        <taxon>Alphaproteobacteria</taxon>
        <taxon>Rhodospirillales</taxon>
        <taxon>Azospirillaceae</taxon>
        <taxon>Nitrospirillum</taxon>
        <taxon>Nitrospirillum viridazoti</taxon>
    </lineage>
</organism>
<sequence>MRTGLRVAVVGGCLSGLFASTPFGARADEGLWTFNHFPSAKVQETYGFEPTAQWLDHLRMASLRLPRGCSAAFVSPTGLVQTNHHCTRDCLQQLSSPTNNLVQDGFYAAKPEDEVKCPDVEANQLVGITDVTPQVREAVAGREGQDYGRALREVLAKLQRDCAGGDEAIRCDVVELYRGSVYDVYKYRRYQDVRLVFSPEEDIAFFGGDPDNFEFPRYDLDVAFLRVYDEHGAPLNTQANYFAYAPRDAQEGDLVFTSGNPGTTERLDTVAELEYDRDVVLPECLVYLAELRGLLLQFSAEGAEHARVAFAKLFAVENAYKARLGQFRALVNPGLIDSRRRAENELRAKVAADPQFQQRFGDPWAAIAQAVSHYRAVADRMEVVEEGRGPQSDLFAYARLLVRAAEQRQLPDIRRFQEFTEAGFPFTRQRLLANAPISNDLEKLLLRAWLVQLRRVLGPDDPLVRDVLGAQTAEKMASDLVDGTRLADPNERKRLLMGGIDAIKNSHDPLIRFAQEVDKQALAIRRDVEVNVEAVERRNAGVIAQVIFAAKGTGAYPDATFSPRVSYGTVKGYDENGRHVRYYTTMGEAYGRATGAEPLALPRSWLRARSDVDFSRKLNIVSTNDIVRGNSGSPVVNTDGQVVGMIFDGNSQSLGGDFGFDDNSNRAVWVSVGAVKEALTKIYGTTRLNRELGI</sequence>
<dbReference type="SUPFAM" id="SSF50494">
    <property type="entry name" value="Trypsin-like serine proteases"/>
    <property type="match status" value="1"/>
</dbReference>
<evidence type="ECO:0000256" key="5">
    <source>
        <dbReference type="ARBA" id="ARBA00022801"/>
    </source>
</evidence>
<reference evidence="7 8" key="1">
    <citation type="submission" date="2017-06" db="EMBL/GenBank/DDBJ databases">
        <title>Complete genome sequence of Nitrospirillum amazonense strain CBAmC, an endophytic nitrogen-fixing and plant growth-promoting bacterium, isolated from sugarcane.</title>
        <authorList>
            <person name="Schwab S."/>
            <person name="dos Santos Teixeira K.R."/>
            <person name="Simoes Araujo J.L."/>
            <person name="Soares Vidal M."/>
            <person name="Borges de Freitas H.R."/>
            <person name="Rivello Crivelaro A.L."/>
            <person name="Bueno de Camargo Nunes A."/>
            <person name="dos Santos C.M."/>
            <person name="Palmeira da Silva Rosa D."/>
            <person name="da Silva Padilha D."/>
            <person name="da Silva E."/>
            <person name="Araujo Terra L."/>
            <person name="Soares Mendes V."/>
            <person name="Farinelli L."/>
            <person name="Magalhaes Cruz L."/>
            <person name="Baldani J.I."/>
        </authorList>
    </citation>
    <scope>NUCLEOTIDE SEQUENCE [LARGE SCALE GENOMIC DNA]</scope>
    <source>
        <strain evidence="7 8">CBAmC</strain>
    </source>
</reference>
<proteinExistence type="inferred from homology"/>
<accession>A0A248JXN0</accession>
<keyword evidence="6" id="KW-0720">Serine protease</keyword>
<dbReference type="InterPro" id="IPR019500">
    <property type="entry name" value="Pep_S46"/>
</dbReference>
<keyword evidence="4" id="KW-0732">Signal</keyword>
<dbReference type="EMBL" id="CP022111">
    <property type="protein sequence ID" value="ASG23475.1"/>
    <property type="molecule type" value="Genomic_DNA"/>
</dbReference>
<evidence type="ECO:0000256" key="4">
    <source>
        <dbReference type="ARBA" id="ARBA00022729"/>
    </source>
</evidence>
<dbReference type="GO" id="GO:0043171">
    <property type="term" value="P:peptide catabolic process"/>
    <property type="evidence" value="ECO:0007669"/>
    <property type="project" value="UniProtKB-UniRule"/>
</dbReference>
<dbReference type="EC" id="3.4.14.-" evidence="6"/>
<evidence type="ECO:0000256" key="3">
    <source>
        <dbReference type="ARBA" id="ARBA00022670"/>
    </source>
</evidence>
<name>A0A248JXN0_9PROT</name>
<keyword evidence="3 6" id="KW-0645">Protease</keyword>
<comment type="similarity">
    <text evidence="1 6">Belongs to the peptidase S46 family.</text>
</comment>
<dbReference type="InterPro" id="IPR009003">
    <property type="entry name" value="Peptidase_S1_PA"/>
</dbReference>
<dbReference type="Gene3D" id="2.40.10.10">
    <property type="entry name" value="Trypsin-like serine proteases"/>
    <property type="match status" value="1"/>
</dbReference>
<evidence type="ECO:0000313" key="8">
    <source>
        <dbReference type="Proteomes" id="UP000197153"/>
    </source>
</evidence>
<dbReference type="PANTHER" id="PTHR38469">
    <property type="entry name" value="PERIPLASMIC PEPTIDASE SUBFAMILY S1B"/>
    <property type="match status" value="1"/>
</dbReference>
<dbReference type="GO" id="GO:0070009">
    <property type="term" value="F:serine-type aminopeptidase activity"/>
    <property type="evidence" value="ECO:0007669"/>
    <property type="project" value="UniProtKB-UniRule"/>
</dbReference>
<evidence type="ECO:0000256" key="1">
    <source>
        <dbReference type="ARBA" id="ARBA00010491"/>
    </source>
</evidence>
<dbReference type="AlphaFoldDB" id="A0A248JXN0"/>
<dbReference type="KEGG" id="nao:Y958_22000"/>
<dbReference type="Pfam" id="PF10459">
    <property type="entry name" value="Peptidase_S46"/>
    <property type="match status" value="1"/>
</dbReference>
<evidence type="ECO:0000313" key="7">
    <source>
        <dbReference type="EMBL" id="ASG23475.1"/>
    </source>
</evidence>
<protein>
    <recommendedName>
        <fullName evidence="6">Dipeptidyl-peptidase</fullName>
        <ecNumber evidence="6">3.4.14.-</ecNumber>
    </recommendedName>
</protein>
<evidence type="ECO:0000256" key="2">
    <source>
        <dbReference type="ARBA" id="ARBA00022438"/>
    </source>
</evidence>
<keyword evidence="8" id="KW-1185">Reference proteome</keyword>
<dbReference type="Proteomes" id="UP000197153">
    <property type="component" value="Chromosome 2"/>
</dbReference>
<dbReference type="PANTHER" id="PTHR38469:SF1">
    <property type="entry name" value="PERIPLASMIC PEPTIDASE SUBFAMILY S1B"/>
    <property type="match status" value="1"/>
</dbReference>
<dbReference type="GO" id="GO:0006508">
    <property type="term" value="P:proteolysis"/>
    <property type="evidence" value="ECO:0007669"/>
    <property type="project" value="UniProtKB-KW"/>
</dbReference>
<evidence type="ECO:0000256" key="6">
    <source>
        <dbReference type="RuleBase" id="RU366067"/>
    </source>
</evidence>
<comment type="function">
    <text evidence="6">Catalyzes the removal of dipeptides from the N-terminus of oligopeptides.</text>
</comment>
<dbReference type="InterPro" id="IPR043504">
    <property type="entry name" value="Peptidase_S1_PA_chymotrypsin"/>
</dbReference>
<dbReference type="GO" id="GO:0008239">
    <property type="term" value="F:dipeptidyl-peptidase activity"/>
    <property type="evidence" value="ECO:0007669"/>
    <property type="project" value="UniProtKB-UniRule"/>
</dbReference>
<keyword evidence="2 6" id="KW-0031">Aminopeptidase</keyword>
<gene>
    <name evidence="7" type="ORF">Y958_22000</name>
</gene>
<keyword evidence="5 6" id="KW-0378">Hydrolase</keyword>